<evidence type="ECO:0000259" key="1">
    <source>
        <dbReference type="Pfam" id="PF13556"/>
    </source>
</evidence>
<feature type="domain" description="PucR C-terminal helix-turn-helix" evidence="1">
    <location>
        <begin position="348"/>
        <end position="400"/>
    </location>
</feature>
<dbReference type="EMBL" id="JBHMAU010000028">
    <property type="protein sequence ID" value="MFB9775536.1"/>
    <property type="molecule type" value="Genomic_DNA"/>
</dbReference>
<protein>
    <submittedName>
        <fullName evidence="3">Helix-turn-helix domain-containing protein</fullName>
    </submittedName>
</protein>
<dbReference type="Proteomes" id="UP001589707">
    <property type="component" value="Unassembled WGS sequence"/>
</dbReference>
<evidence type="ECO:0000313" key="3">
    <source>
        <dbReference type="EMBL" id="MFB9775536.1"/>
    </source>
</evidence>
<evidence type="ECO:0000259" key="2">
    <source>
        <dbReference type="Pfam" id="PF14361"/>
    </source>
</evidence>
<proteinExistence type="predicted"/>
<organism evidence="3 4">
    <name type="scientific">Brevibacterium otitidis</name>
    <dbReference type="NCBI Taxonomy" id="53364"/>
    <lineage>
        <taxon>Bacteria</taxon>
        <taxon>Bacillati</taxon>
        <taxon>Actinomycetota</taxon>
        <taxon>Actinomycetes</taxon>
        <taxon>Micrococcales</taxon>
        <taxon>Brevibacteriaceae</taxon>
        <taxon>Brevibacterium</taxon>
    </lineage>
</organism>
<evidence type="ECO:0000313" key="4">
    <source>
        <dbReference type="Proteomes" id="UP001589707"/>
    </source>
</evidence>
<dbReference type="InterPro" id="IPR042070">
    <property type="entry name" value="PucR_C-HTH_sf"/>
</dbReference>
<dbReference type="Gene3D" id="1.10.10.2840">
    <property type="entry name" value="PucR C-terminal helix-turn-helix domain"/>
    <property type="match status" value="1"/>
</dbReference>
<dbReference type="InterPro" id="IPR025751">
    <property type="entry name" value="RsbRD_N_dom"/>
</dbReference>
<comment type="caution">
    <text evidence="3">The sequence shown here is derived from an EMBL/GenBank/DDBJ whole genome shotgun (WGS) entry which is preliminary data.</text>
</comment>
<gene>
    <name evidence="3" type="ORF">ACFFN1_03780</name>
</gene>
<dbReference type="PANTHER" id="PTHR33744">
    <property type="entry name" value="CARBOHYDRATE DIACID REGULATOR"/>
    <property type="match status" value="1"/>
</dbReference>
<dbReference type="InterPro" id="IPR051448">
    <property type="entry name" value="CdaR-like_regulators"/>
</dbReference>
<dbReference type="InterPro" id="IPR025736">
    <property type="entry name" value="PucR_C-HTH_dom"/>
</dbReference>
<keyword evidence="4" id="KW-1185">Reference proteome</keyword>
<dbReference type="Pfam" id="PF14361">
    <property type="entry name" value="RsbRD_N"/>
    <property type="match status" value="1"/>
</dbReference>
<dbReference type="Pfam" id="PF13556">
    <property type="entry name" value="HTH_30"/>
    <property type="match status" value="1"/>
</dbReference>
<feature type="domain" description="RsbT co-antagonist protein RsbRD N-terminal" evidence="2">
    <location>
        <begin position="50"/>
        <end position="181"/>
    </location>
</feature>
<sequence length="409" mass="45137">MHKRFSMDECTRLAHPVMRMHNDDMEPSSSRPRLDPWWEETLSALAAQVPQLAAEFVSLLREEVPGYAHLSSAEVTETAEQSLGLLIGRLAGHASAAKLRALSEDLGSRRTAQGIELDEMIAAIRLDFRVLWSGLIRSVAQEDAAQLLAHAEDVLETVEEYSSYAQRAYLKEAEALAADTAVQTRRMLTHFLSADDPLPLTDRVAKLTGFSPQAHFTVWAMRADAESDLLHRCGQSLRRQRLRHHWSAVEETTVVIVEAEQPPDRPDLTDESVLEIGAVAGLSDVPAAATRARELVGFAEPGSWATERDVWVPFLHKHLAAGFPEQQSAIRAGLATLSPDERERVIVTVLTYLGCGSTQRTAERSYVHRNTVLNRLRLFRECTGLDVTVPIEAAAALLALGRPVPPMPG</sequence>
<accession>A0ABV5WZE8</accession>
<reference evidence="3 4" key="1">
    <citation type="submission" date="2024-09" db="EMBL/GenBank/DDBJ databases">
        <authorList>
            <person name="Sun Q."/>
            <person name="Mori K."/>
        </authorList>
    </citation>
    <scope>NUCLEOTIDE SEQUENCE [LARGE SCALE GENOMIC DNA]</scope>
    <source>
        <strain evidence="3 4">JCM 11683</strain>
    </source>
</reference>
<dbReference type="PANTHER" id="PTHR33744:SF7">
    <property type="entry name" value="PUCR FAMILY TRANSCRIPTIONAL REGULATOR"/>
    <property type="match status" value="1"/>
</dbReference>
<name>A0ABV5WZE8_9MICO</name>